<dbReference type="InterPro" id="IPR039143">
    <property type="entry name" value="GNPNAT1-like"/>
</dbReference>
<dbReference type="InterPro" id="IPR016181">
    <property type="entry name" value="Acyl_CoA_acyltransferase"/>
</dbReference>
<evidence type="ECO:0000259" key="1">
    <source>
        <dbReference type="PROSITE" id="PS51186"/>
    </source>
</evidence>
<reference evidence="2 3" key="1">
    <citation type="submission" date="2020-11" db="EMBL/GenBank/DDBJ databases">
        <title>Algicoccus daihaiensis sp.nov., isolated from Daihai Lake in Inner Mongolia.</title>
        <authorList>
            <person name="Kai J."/>
        </authorList>
    </citation>
    <scope>NUCLEOTIDE SEQUENCE [LARGE SCALE GENOMIC DNA]</scope>
    <source>
        <strain evidence="3">f23</strain>
    </source>
</reference>
<protein>
    <submittedName>
        <fullName evidence="2">GNAT family N-acetyltransferase</fullName>
    </submittedName>
</protein>
<dbReference type="EMBL" id="CP063982">
    <property type="protein sequence ID" value="UOD51600.1"/>
    <property type="molecule type" value="Genomic_DNA"/>
</dbReference>
<dbReference type="SUPFAM" id="SSF55729">
    <property type="entry name" value="Acyl-CoA N-acyltransferases (Nat)"/>
    <property type="match status" value="1"/>
</dbReference>
<dbReference type="PROSITE" id="PS51186">
    <property type="entry name" value="GNAT"/>
    <property type="match status" value="1"/>
</dbReference>
<dbReference type="Gene3D" id="3.40.630.30">
    <property type="match status" value="1"/>
</dbReference>
<evidence type="ECO:0000313" key="2">
    <source>
        <dbReference type="EMBL" id="UOD51600.1"/>
    </source>
</evidence>
<sequence length="140" mass="15624">MRFGSWVDLKRLALPIRLTVFVEEQGVPYELEQDEFDEQATHVVAFDVDGCAVATGRVLTSPNSTAKIGRIAVLEPYRGKGYGKAVLRSLIEQADVLGAKTLKLHAQCEAEHFYRSFGFQALGEPFMEAGIRHVLMVRQN</sequence>
<dbReference type="CDD" id="cd04301">
    <property type="entry name" value="NAT_SF"/>
    <property type="match status" value="1"/>
</dbReference>
<dbReference type="PANTHER" id="PTHR13355">
    <property type="entry name" value="GLUCOSAMINE 6-PHOSPHATE N-ACETYLTRANSFERASE"/>
    <property type="match status" value="1"/>
</dbReference>
<dbReference type="PANTHER" id="PTHR13355:SF11">
    <property type="entry name" value="GLUCOSAMINE 6-PHOSPHATE N-ACETYLTRANSFERASE"/>
    <property type="match status" value="1"/>
</dbReference>
<feature type="domain" description="N-acetyltransferase" evidence="1">
    <location>
        <begin position="1"/>
        <end position="140"/>
    </location>
</feature>
<dbReference type="Proteomes" id="UP000831607">
    <property type="component" value="Chromosome"/>
</dbReference>
<dbReference type="InterPro" id="IPR000182">
    <property type="entry name" value="GNAT_dom"/>
</dbReference>
<proteinExistence type="predicted"/>
<organism evidence="2 3">
    <name type="scientific">Orrella daihaiensis</name>
    <dbReference type="NCBI Taxonomy" id="2782176"/>
    <lineage>
        <taxon>Bacteria</taxon>
        <taxon>Pseudomonadati</taxon>
        <taxon>Pseudomonadota</taxon>
        <taxon>Betaproteobacteria</taxon>
        <taxon>Burkholderiales</taxon>
        <taxon>Alcaligenaceae</taxon>
        <taxon>Orrella</taxon>
    </lineage>
</organism>
<accession>A0ABY4AMR0</accession>
<keyword evidence="3" id="KW-1185">Reference proteome</keyword>
<evidence type="ECO:0000313" key="3">
    <source>
        <dbReference type="Proteomes" id="UP000831607"/>
    </source>
</evidence>
<name>A0ABY4AMR0_9BURK</name>
<gene>
    <name evidence="2" type="ORF">DHf2319_06860</name>
</gene>
<dbReference type="Pfam" id="PF13673">
    <property type="entry name" value="Acetyltransf_10"/>
    <property type="match status" value="1"/>
</dbReference>